<evidence type="ECO:0000313" key="4">
    <source>
        <dbReference type="Proteomes" id="UP000250443"/>
    </source>
</evidence>
<dbReference type="EMBL" id="JADTXM010000004">
    <property type="protein sequence ID" value="MBH3438356.1"/>
    <property type="molecule type" value="Genomic_DNA"/>
</dbReference>
<name>A0A2X2D5P5_PSELU</name>
<gene>
    <name evidence="2" type="ORF">I5Q09_06630</name>
    <name evidence="1" type="ORF">IRZ65_11990</name>
    <name evidence="3" type="ORF">NCTC11842_05495</name>
</gene>
<dbReference type="Pfam" id="PF19875">
    <property type="entry name" value="DUF6348"/>
    <property type="match status" value="1"/>
</dbReference>
<evidence type="ECO:0000313" key="2">
    <source>
        <dbReference type="EMBL" id="MBH3438356.1"/>
    </source>
</evidence>
<evidence type="ECO:0000313" key="3">
    <source>
        <dbReference type="EMBL" id="SPZ16462.1"/>
    </source>
</evidence>
<dbReference type="InterPro" id="IPR045929">
    <property type="entry name" value="DUF6348"/>
</dbReference>
<reference evidence="1 5" key="2">
    <citation type="submission" date="2020-10" db="EMBL/GenBank/DDBJ databases">
        <title>Genome sequences of Pseudomonas isolates.</title>
        <authorList>
            <person name="Wessels L."/>
            <person name="Reich F."/>
            <person name="Hammerl J."/>
        </authorList>
    </citation>
    <scope>NUCLEOTIDE SEQUENCE [LARGE SCALE GENOMIC DNA]</scope>
    <source>
        <strain evidence="1 5">20-MO00624-0</strain>
    </source>
</reference>
<organism evidence="3 4">
    <name type="scientific">Pseudomonas luteola</name>
    <dbReference type="NCBI Taxonomy" id="47886"/>
    <lineage>
        <taxon>Bacteria</taxon>
        <taxon>Pseudomonadati</taxon>
        <taxon>Pseudomonadota</taxon>
        <taxon>Gammaproteobacteria</taxon>
        <taxon>Pseudomonadales</taxon>
        <taxon>Pseudomonadaceae</taxon>
        <taxon>Pseudomonas</taxon>
    </lineage>
</organism>
<dbReference type="AlphaFoldDB" id="A0A2X2D5P5"/>
<dbReference type="Proteomes" id="UP000638986">
    <property type="component" value="Unassembled WGS sequence"/>
</dbReference>
<dbReference type="EMBL" id="UAUF01000015">
    <property type="protein sequence ID" value="SPZ16462.1"/>
    <property type="molecule type" value="Genomic_DNA"/>
</dbReference>
<dbReference type="Proteomes" id="UP000250443">
    <property type="component" value="Unassembled WGS sequence"/>
</dbReference>
<dbReference type="GeneID" id="300268085"/>
<protein>
    <submittedName>
        <fullName evidence="3">Uncharacterized protein</fullName>
    </submittedName>
</protein>
<evidence type="ECO:0000313" key="1">
    <source>
        <dbReference type="EMBL" id="MBF8641405.1"/>
    </source>
</evidence>
<proteinExistence type="predicted"/>
<sequence length="211" mass="23736">MTTLNPTDALKLILEKHGLTGAVYDGWVAPNNQLPAIRARWYPGEGSGRLDIHVMVEEGVLVEEIFAGIGEGDEGLANAFENFIANSLHVLLAAFWEVDAAEHVSVENWLINERRYRAYVGNLGIRAAKGSTSELPENLVPSIHTTIQNMPLKGNTHWFRTFFCNYNQEHRFEALSDNIHWEEGASNLQALPWSRDDGYFSVRNFVVLRAV</sequence>
<keyword evidence="5" id="KW-1185">Reference proteome</keyword>
<accession>A0A2X2D5P5</accession>
<reference evidence="3 4" key="1">
    <citation type="submission" date="2018-06" db="EMBL/GenBank/DDBJ databases">
        <authorList>
            <consortium name="Pathogen Informatics"/>
            <person name="Doyle S."/>
        </authorList>
    </citation>
    <scope>NUCLEOTIDE SEQUENCE [LARGE SCALE GENOMIC DNA]</scope>
    <source>
        <strain evidence="3 4">NCTC11842</strain>
    </source>
</reference>
<dbReference type="Proteomes" id="UP000626180">
    <property type="component" value="Unassembled WGS sequence"/>
</dbReference>
<reference evidence="2 6" key="3">
    <citation type="submission" date="2020-11" db="EMBL/GenBank/DDBJ databases">
        <title>Enhanced detection system for hospital associated transmission using whole genome sequencing surveillance.</title>
        <authorList>
            <person name="Harrison L.H."/>
            <person name="Van Tyne D."/>
            <person name="Marsh J.W."/>
            <person name="Griffith M.P."/>
            <person name="Snyder D.J."/>
            <person name="Cooper V.S."/>
            <person name="Mustapha M."/>
        </authorList>
    </citation>
    <scope>NUCLEOTIDE SEQUENCE [LARGE SCALE GENOMIC DNA]</scope>
    <source>
        <strain evidence="2 6">PSB00013</strain>
    </source>
</reference>
<evidence type="ECO:0000313" key="6">
    <source>
        <dbReference type="Proteomes" id="UP000638986"/>
    </source>
</evidence>
<evidence type="ECO:0000313" key="5">
    <source>
        <dbReference type="Proteomes" id="UP000626180"/>
    </source>
</evidence>
<dbReference type="RefSeq" id="WP_010798933.1">
    <property type="nucleotide sequence ID" value="NZ_CP069263.1"/>
</dbReference>
<dbReference type="EMBL" id="JADMCD010000005">
    <property type="protein sequence ID" value="MBF8641405.1"/>
    <property type="molecule type" value="Genomic_DNA"/>
</dbReference>